<name>A0AC34Q075_9BILA</name>
<dbReference type="Proteomes" id="UP000887576">
    <property type="component" value="Unplaced"/>
</dbReference>
<organism evidence="1 2">
    <name type="scientific">Panagrolaimus sp. JU765</name>
    <dbReference type="NCBI Taxonomy" id="591449"/>
    <lineage>
        <taxon>Eukaryota</taxon>
        <taxon>Metazoa</taxon>
        <taxon>Ecdysozoa</taxon>
        <taxon>Nematoda</taxon>
        <taxon>Chromadorea</taxon>
        <taxon>Rhabditida</taxon>
        <taxon>Tylenchina</taxon>
        <taxon>Panagrolaimomorpha</taxon>
        <taxon>Panagrolaimoidea</taxon>
        <taxon>Panagrolaimidae</taxon>
        <taxon>Panagrolaimus</taxon>
    </lineage>
</organism>
<sequence length="393" mass="45609">MEYFNFLGLPDVVQDLVVHEIVHNSIPNDRIQLARTCKYLNEAVKRAKPRKIVEKLDIRSFDVICFLIGTKVFQSSPTPEFVTNICHILQQTQAEKLRVVTTSFDVGDSGFFHHLFEASKFVTELKIYHHGLLPEFTEFYNKLEHLEFLEFGGSIDMFNSLSHYPSRIRLNTLPDYDSNLLENITKKTKLLSSLFVKRCIPVEKLQQFLQTGKFKNGCEIYCEVENSEGKKIHIFLTFIDDEQGFEIETFPIECLLMIADQNLHQNDFLSPYNYKSAVPGILFDVNKKTQPTEPLIYDYITDDSLGTYEEEEYILENVEENDWIKINFDDDNVYVHYSHQMLVANFPRNDYSSALERLGDINNVLGCKIKTIKAEMLSETIQNLENGRICVSM</sequence>
<accession>A0AC34Q075</accession>
<proteinExistence type="predicted"/>
<protein>
    <submittedName>
        <fullName evidence="2">F-box domain-containing protein</fullName>
    </submittedName>
</protein>
<evidence type="ECO:0000313" key="2">
    <source>
        <dbReference type="WBParaSite" id="JU765_v2.g11521.t1"/>
    </source>
</evidence>
<dbReference type="WBParaSite" id="JU765_v2.g11521.t1">
    <property type="protein sequence ID" value="JU765_v2.g11521.t1"/>
    <property type="gene ID" value="JU765_v2.g11521"/>
</dbReference>
<evidence type="ECO:0000313" key="1">
    <source>
        <dbReference type="Proteomes" id="UP000887576"/>
    </source>
</evidence>
<reference evidence="2" key="1">
    <citation type="submission" date="2022-11" db="UniProtKB">
        <authorList>
            <consortium name="WormBaseParasite"/>
        </authorList>
    </citation>
    <scope>IDENTIFICATION</scope>
</reference>